<keyword evidence="7" id="KW-0503">Monooxygenase</keyword>
<evidence type="ECO:0000313" key="9">
    <source>
        <dbReference type="EMBL" id="GJC90178.1"/>
    </source>
</evidence>
<dbReference type="GO" id="GO:0005506">
    <property type="term" value="F:iron ion binding"/>
    <property type="evidence" value="ECO:0007669"/>
    <property type="project" value="InterPro"/>
</dbReference>
<evidence type="ECO:0000256" key="6">
    <source>
        <dbReference type="ARBA" id="ARBA00023004"/>
    </source>
</evidence>
<keyword evidence="8" id="KW-0472">Membrane</keyword>
<reference evidence="9 10" key="1">
    <citation type="submission" date="2021-07" db="EMBL/GenBank/DDBJ databases">
        <title>Genome data of Colletotrichum spaethianum.</title>
        <authorList>
            <person name="Utami Y.D."/>
            <person name="Hiruma K."/>
        </authorList>
    </citation>
    <scope>NUCLEOTIDE SEQUENCE [LARGE SCALE GENOMIC DNA]</scope>
    <source>
        <strain evidence="9 10">MAFF 242679</strain>
    </source>
</reference>
<keyword evidence="10" id="KW-1185">Reference proteome</keyword>
<dbReference type="GO" id="GO:0016705">
    <property type="term" value="F:oxidoreductase activity, acting on paired donors, with incorporation or reduction of molecular oxygen"/>
    <property type="evidence" value="ECO:0007669"/>
    <property type="project" value="InterPro"/>
</dbReference>
<keyword evidence="6" id="KW-0408">Iron</keyword>
<sequence length="526" mass="59265">MAGVWTIILQHSSHILGITLGTVFLWQLLLAGYNLFLHPLRKFPGPVLQRASPLVWAWQHASGHQAFRTQQHHDRYGPIVRIGPNHLTFTNANAWREIYGFQIGKELDDNELPKARLFSTTVETLPRSIVNADREEHQRFRRALSHGFSDSSMRAQEVIIAKYIDKLILRLHEASDGKDAAALNMEAWYNWTTFDIAGDLIFGQSFNCLEHANYHPWIAFILRSIRINAFTTALKYIGLKPLLQRLYMLGGLAAMSRLRECIDEMMKARLSMANNRKDLFEGMLKKKEEWNLSFDTLSANGLILVLAGSETTATTLAGTTYLLASHPESMKKLNEEVRSAFTNSGEITINSVCKLPYMLAVLNEALRLYPPVTSGLIREVPESGCHIASEHIPKGVSLIHAQSVGLTEKRKMADGAPVQRHLLRFNSGRLIIARITGLGLGSSGLNVSWTTKKGSTIAWTLYNRSALAYAEMRLVLARIVYDFDMKLAEGNGPWIERQRVFGLWDRIPLMVNLKPVGLERLKGPRN</sequence>
<keyword evidence="4" id="KW-0479">Metal-binding</keyword>
<evidence type="ECO:0000256" key="8">
    <source>
        <dbReference type="SAM" id="Phobius"/>
    </source>
</evidence>
<evidence type="ECO:0000256" key="1">
    <source>
        <dbReference type="ARBA" id="ARBA00001971"/>
    </source>
</evidence>
<feature type="transmembrane region" description="Helical" evidence="8">
    <location>
        <begin position="15"/>
        <end position="36"/>
    </location>
</feature>
<keyword evidence="8" id="KW-0812">Transmembrane</keyword>
<dbReference type="PRINTS" id="PR00385">
    <property type="entry name" value="P450"/>
</dbReference>
<dbReference type="PANTHER" id="PTHR24305:SF230">
    <property type="entry name" value="P450, PUTATIVE (EUROFUNG)-RELATED"/>
    <property type="match status" value="1"/>
</dbReference>
<evidence type="ECO:0000313" key="10">
    <source>
        <dbReference type="Proteomes" id="UP001055172"/>
    </source>
</evidence>
<evidence type="ECO:0000256" key="7">
    <source>
        <dbReference type="ARBA" id="ARBA00023033"/>
    </source>
</evidence>
<evidence type="ECO:0000256" key="4">
    <source>
        <dbReference type="ARBA" id="ARBA00022723"/>
    </source>
</evidence>
<dbReference type="InterPro" id="IPR036396">
    <property type="entry name" value="Cyt_P450_sf"/>
</dbReference>
<organism evidence="9 10">
    <name type="scientific">Colletotrichum liriopes</name>
    <dbReference type="NCBI Taxonomy" id="708192"/>
    <lineage>
        <taxon>Eukaryota</taxon>
        <taxon>Fungi</taxon>
        <taxon>Dikarya</taxon>
        <taxon>Ascomycota</taxon>
        <taxon>Pezizomycotina</taxon>
        <taxon>Sordariomycetes</taxon>
        <taxon>Hypocreomycetidae</taxon>
        <taxon>Glomerellales</taxon>
        <taxon>Glomerellaceae</taxon>
        <taxon>Colletotrichum</taxon>
        <taxon>Colletotrichum spaethianum species complex</taxon>
    </lineage>
</organism>
<name>A0AA37M082_9PEZI</name>
<accession>A0AA37M082</accession>
<dbReference type="AlphaFoldDB" id="A0AA37M082"/>
<dbReference type="Proteomes" id="UP001055172">
    <property type="component" value="Unassembled WGS sequence"/>
</dbReference>
<dbReference type="CDD" id="cd11058">
    <property type="entry name" value="CYP60B-like"/>
    <property type="match status" value="1"/>
</dbReference>
<dbReference type="Gene3D" id="1.10.630.10">
    <property type="entry name" value="Cytochrome P450"/>
    <property type="match status" value="1"/>
</dbReference>
<dbReference type="Pfam" id="PF00067">
    <property type="entry name" value="p450"/>
    <property type="match status" value="1"/>
</dbReference>
<evidence type="ECO:0000256" key="2">
    <source>
        <dbReference type="ARBA" id="ARBA00010617"/>
    </source>
</evidence>
<evidence type="ECO:0000256" key="5">
    <source>
        <dbReference type="ARBA" id="ARBA00023002"/>
    </source>
</evidence>
<dbReference type="PANTHER" id="PTHR24305">
    <property type="entry name" value="CYTOCHROME P450"/>
    <property type="match status" value="1"/>
</dbReference>
<dbReference type="InterPro" id="IPR050121">
    <property type="entry name" value="Cytochrome_P450_monoxygenase"/>
</dbReference>
<comment type="similarity">
    <text evidence="2">Belongs to the cytochrome P450 family.</text>
</comment>
<proteinExistence type="inferred from homology"/>
<evidence type="ECO:0000256" key="3">
    <source>
        <dbReference type="ARBA" id="ARBA00022617"/>
    </source>
</evidence>
<gene>
    <name evidence="9" type="ORF">ColLi_13016</name>
</gene>
<dbReference type="SUPFAM" id="SSF48264">
    <property type="entry name" value="Cytochrome P450"/>
    <property type="match status" value="1"/>
</dbReference>
<keyword evidence="8" id="KW-1133">Transmembrane helix</keyword>
<dbReference type="EMBL" id="BPPX01000050">
    <property type="protein sequence ID" value="GJC90178.1"/>
    <property type="molecule type" value="Genomic_DNA"/>
</dbReference>
<dbReference type="InterPro" id="IPR001128">
    <property type="entry name" value="Cyt_P450"/>
</dbReference>
<keyword evidence="3" id="KW-0349">Heme</keyword>
<dbReference type="GO" id="GO:0020037">
    <property type="term" value="F:heme binding"/>
    <property type="evidence" value="ECO:0007669"/>
    <property type="project" value="InterPro"/>
</dbReference>
<comment type="caution">
    <text evidence="9">The sequence shown here is derived from an EMBL/GenBank/DDBJ whole genome shotgun (WGS) entry which is preliminary data.</text>
</comment>
<dbReference type="GO" id="GO:0004497">
    <property type="term" value="F:monooxygenase activity"/>
    <property type="evidence" value="ECO:0007669"/>
    <property type="project" value="UniProtKB-KW"/>
</dbReference>
<comment type="cofactor">
    <cofactor evidence="1">
        <name>heme</name>
        <dbReference type="ChEBI" id="CHEBI:30413"/>
    </cofactor>
</comment>
<keyword evidence="5" id="KW-0560">Oxidoreductase</keyword>
<protein>
    <submittedName>
        <fullName evidence="9">Trichothecene C-15 hydroxylase</fullName>
    </submittedName>
</protein>